<proteinExistence type="predicted"/>
<keyword evidence="2" id="KW-1185">Reference proteome</keyword>
<dbReference type="EMBL" id="JHUK01000007">
    <property type="protein sequence ID" value="RAM57565.1"/>
    <property type="molecule type" value="Genomic_DNA"/>
</dbReference>
<evidence type="ECO:0000313" key="1">
    <source>
        <dbReference type="EMBL" id="RAM57565.1"/>
    </source>
</evidence>
<reference evidence="1 2" key="1">
    <citation type="submission" date="2014-04" db="EMBL/GenBank/DDBJ databases">
        <title>Genome study of Napier grass stunt phytoplasma.</title>
        <authorList>
            <person name="Kawicha P."/>
            <person name="Dickinson M."/>
            <person name="Hodgetts J."/>
        </authorList>
    </citation>
    <scope>NUCLEOTIDE SEQUENCE [LARGE SCALE GENOMIC DNA]</scope>
    <source>
        <strain evidence="1 2">NGS-S10</strain>
    </source>
</reference>
<accession>A0A328IK15</accession>
<dbReference type="Proteomes" id="UP000249343">
    <property type="component" value="Unassembled WGS sequence"/>
</dbReference>
<gene>
    <name evidence="1" type="ORF">DH96_02355</name>
</gene>
<evidence type="ECO:0000313" key="2">
    <source>
        <dbReference type="Proteomes" id="UP000249343"/>
    </source>
</evidence>
<organism evidence="1 2">
    <name type="scientific">Candidatus Phytoplasma oryzae</name>
    <dbReference type="NCBI Taxonomy" id="203274"/>
    <lineage>
        <taxon>Bacteria</taxon>
        <taxon>Bacillati</taxon>
        <taxon>Mycoplasmatota</taxon>
        <taxon>Mollicutes</taxon>
        <taxon>Acholeplasmatales</taxon>
        <taxon>Acholeplasmataceae</taxon>
        <taxon>Candidatus Phytoplasma</taxon>
        <taxon>16SrXI (Rice yellow dwarf group)</taxon>
    </lineage>
</organism>
<comment type="caution">
    <text evidence="1">The sequence shown here is derived from an EMBL/GenBank/DDBJ whole genome shotgun (WGS) entry which is preliminary data.</text>
</comment>
<sequence length="60" mass="7473">MNHFTYIKQNLKPPILFFINKKQILKIYLEIVLQEHKYNNIFFIYKQKITYFNSIYIILS</sequence>
<name>A0A328IK15_9MOLU</name>
<protein>
    <submittedName>
        <fullName evidence="1">Uncharacterized protein</fullName>
    </submittedName>
</protein>
<dbReference type="AlphaFoldDB" id="A0A328IK15"/>